<gene>
    <name evidence="7" type="primary">rps4e</name>
    <name evidence="9" type="ORF">HA252_03925</name>
    <name evidence="10" type="ORF">J4203_04635</name>
</gene>
<comment type="similarity">
    <text evidence="1 7">Belongs to the eukaryotic ribosomal protein eS4 family.</text>
</comment>
<dbReference type="Proteomes" id="UP000564964">
    <property type="component" value="Unassembled WGS sequence"/>
</dbReference>
<dbReference type="Gene3D" id="2.30.30.30">
    <property type="match status" value="1"/>
</dbReference>
<dbReference type="InterPro" id="IPR013845">
    <property type="entry name" value="Ribosomal_eS4_central_region"/>
</dbReference>
<dbReference type="HAMAP" id="MF_00485">
    <property type="entry name" value="Ribosomal_eS4"/>
    <property type="match status" value="1"/>
</dbReference>
<evidence type="ECO:0000256" key="6">
    <source>
        <dbReference type="ARBA" id="ARBA00035272"/>
    </source>
</evidence>
<dbReference type="Pfam" id="PF00900">
    <property type="entry name" value="Ribosomal_S4e"/>
    <property type="match status" value="1"/>
</dbReference>
<evidence type="ECO:0000256" key="1">
    <source>
        <dbReference type="ARBA" id="ARBA00007500"/>
    </source>
</evidence>
<dbReference type="InterPro" id="IPR000876">
    <property type="entry name" value="Ribosomal_eS4"/>
</dbReference>
<dbReference type="GO" id="GO:0006412">
    <property type="term" value="P:translation"/>
    <property type="evidence" value="ECO:0007669"/>
    <property type="project" value="UniProtKB-UniRule"/>
</dbReference>
<reference evidence="10" key="3">
    <citation type="submission" date="2021-05" db="EMBL/GenBank/DDBJ databases">
        <title>Protein family content uncovers lineage relationships and bacterial pathway maintenance mechanisms in DPANN archaea.</title>
        <authorList>
            <person name="Castelle C.J."/>
            <person name="Meheust R."/>
            <person name="Jaffe A.L."/>
            <person name="Seitz K."/>
            <person name="Gong X."/>
            <person name="Baker B.J."/>
            <person name="Banfield J.F."/>
        </authorList>
    </citation>
    <scope>NUCLEOTIDE SEQUENCE</scope>
    <source>
        <strain evidence="10">RIFCSPLOWO2_01_FULL_58_19</strain>
    </source>
</reference>
<reference evidence="10" key="2">
    <citation type="submission" date="2021-03" db="EMBL/GenBank/DDBJ databases">
        <authorList>
            <person name="Jaffe A."/>
        </authorList>
    </citation>
    <scope>NUCLEOTIDE SEQUENCE</scope>
    <source>
        <strain evidence="10">RIFCSPLOWO2_01_FULL_58_19</strain>
    </source>
</reference>
<evidence type="ECO:0000259" key="8">
    <source>
        <dbReference type="Pfam" id="PF00900"/>
    </source>
</evidence>
<keyword evidence="3 7" id="KW-0694">RNA-binding</keyword>
<dbReference type="Proteomes" id="UP000678237">
    <property type="component" value="Unassembled WGS sequence"/>
</dbReference>
<dbReference type="PANTHER" id="PTHR11581">
    <property type="entry name" value="30S/40S RIBOSOMAL PROTEIN S4"/>
    <property type="match status" value="1"/>
</dbReference>
<evidence type="ECO:0000256" key="3">
    <source>
        <dbReference type="ARBA" id="ARBA00022884"/>
    </source>
</evidence>
<evidence type="ECO:0000313" key="10">
    <source>
        <dbReference type="EMBL" id="MBS3063135.1"/>
    </source>
</evidence>
<proteinExistence type="inferred from homology"/>
<keyword evidence="5 7" id="KW-0687">Ribonucleoprotein</keyword>
<name>A0A7J4JJK2_9ARCH</name>
<reference evidence="11" key="1">
    <citation type="journal article" date="2020" name="bioRxiv">
        <title>A rank-normalized archaeal taxonomy based on genome phylogeny resolves widespread incomplete and uneven classifications.</title>
        <authorList>
            <person name="Rinke C."/>
            <person name="Chuvochina M."/>
            <person name="Mussig A.J."/>
            <person name="Chaumeil P.-A."/>
            <person name="Waite D.W."/>
            <person name="Whitman W.B."/>
            <person name="Parks D.H."/>
            <person name="Hugenholtz P."/>
        </authorList>
    </citation>
    <scope>NUCLEOTIDE SEQUENCE [LARGE SCALE GENOMIC DNA]</scope>
</reference>
<dbReference type="EMBL" id="DUGH01000097">
    <property type="protein sequence ID" value="HIH16525.1"/>
    <property type="molecule type" value="Genomic_DNA"/>
</dbReference>
<dbReference type="InterPro" id="IPR036986">
    <property type="entry name" value="S4_RNA-bd_sf"/>
</dbReference>
<evidence type="ECO:0000256" key="7">
    <source>
        <dbReference type="HAMAP-Rule" id="MF_00485"/>
    </source>
</evidence>
<dbReference type="NCBIfam" id="NF003312">
    <property type="entry name" value="PRK04313.1"/>
    <property type="match status" value="1"/>
</dbReference>
<evidence type="ECO:0000313" key="9">
    <source>
        <dbReference type="EMBL" id="HIH16525.1"/>
    </source>
</evidence>
<evidence type="ECO:0000256" key="2">
    <source>
        <dbReference type="ARBA" id="ARBA00022730"/>
    </source>
</evidence>
<dbReference type="Gene3D" id="2.40.50.740">
    <property type="match status" value="1"/>
</dbReference>
<dbReference type="InterPro" id="IPR038237">
    <property type="entry name" value="Ribosomal_eS4_central_sf"/>
</dbReference>
<sequence length="239" mass="26686">MAKKGESKAQKALSVPVVRHFNRKETAWTTKTIPGPHNRSRSVPLVFALRNLLQVVDNEKEARLVLNNSEVKVNGVRRKELRFPVGLFDVLDVVQAKKKYRALLDNKGRLRFRELDGKEASFKLCKVLRKHTLPGGKQQLTLDDGTTLMDEKNAVRVGSTLKLELPARKIAGVLELKKGHVVYLIQGTHVGTVAEVKEVVEGTMSRPKLIGLQAGSEEFQTVERNVLVVGSKKPEVEIE</sequence>
<dbReference type="AlphaFoldDB" id="A0A7J4JJK2"/>
<dbReference type="PIRSF" id="PIRSF002116">
    <property type="entry name" value="Ribosomal_S4"/>
    <property type="match status" value="1"/>
</dbReference>
<evidence type="ECO:0000256" key="5">
    <source>
        <dbReference type="ARBA" id="ARBA00023274"/>
    </source>
</evidence>
<protein>
    <recommendedName>
        <fullName evidence="6 7">Small ribosomal subunit protein eS4</fullName>
    </recommendedName>
</protein>
<evidence type="ECO:0000256" key="4">
    <source>
        <dbReference type="ARBA" id="ARBA00022980"/>
    </source>
</evidence>
<organism evidence="9 11">
    <name type="scientific">Candidatus Iainarchaeum sp</name>
    <dbReference type="NCBI Taxonomy" id="3101447"/>
    <lineage>
        <taxon>Archaea</taxon>
        <taxon>Candidatus Iainarchaeota</taxon>
        <taxon>Candidatus Iainarchaeia</taxon>
        <taxon>Candidatus Iainarchaeales</taxon>
        <taxon>Candidatus Iainarchaeaceae</taxon>
        <taxon>Candidatus Iainarchaeum</taxon>
    </lineage>
</organism>
<keyword evidence="2" id="KW-0699">rRNA-binding</keyword>
<dbReference type="EMBL" id="JAGVWE010000004">
    <property type="protein sequence ID" value="MBS3063135.1"/>
    <property type="molecule type" value="Genomic_DNA"/>
</dbReference>
<dbReference type="PROSITE" id="PS50889">
    <property type="entry name" value="S4"/>
    <property type="match status" value="1"/>
</dbReference>
<keyword evidence="4 7" id="KW-0689">Ribosomal protein</keyword>
<dbReference type="PANTHER" id="PTHR11581:SF0">
    <property type="entry name" value="SMALL RIBOSOMAL SUBUNIT PROTEIN ES4"/>
    <property type="match status" value="1"/>
</dbReference>
<dbReference type="GO" id="GO:0022627">
    <property type="term" value="C:cytosolic small ribosomal subunit"/>
    <property type="evidence" value="ECO:0007669"/>
    <property type="project" value="TreeGrafter"/>
</dbReference>
<dbReference type="Gene3D" id="3.10.290.10">
    <property type="entry name" value="RNA-binding S4 domain"/>
    <property type="match status" value="1"/>
</dbReference>
<evidence type="ECO:0000313" key="11">
    <source>
        <dbReference type="Proteomes" id="UP000564964"/>
    </source>
</evidence>
<dbReference type="InterPro" id="IPR014722">
    <property type="entry name" value="Rib_uL2_dom2"/>
</dbReference>
<dbReference type="GO" id="GO:0003735">
    <property type="term" value="F:structural constituent of ribosome"/>
    <property type="evidence" value="ECO:0007669"/>
    <property type="project" value="InterPro"/>
</dbReference>
<dbReference type="GO" id="GO:0019843">
    <property type="term" value="F:rRNA binding"/>
    <property type="evidence" value="ECO:0007669"/>
    <property type="project" value="UniProtKB-KW"/>
</dbReference>
<comment type="caution">
    <text evidence="9">The sequence shown here is derived from an EMBL/GenBank/DDBJ whole genome shotgun (WGS) entry which is preliminary data.</text>
</comment>
<accession>A0A7J4JJK2</accession>
<feature type="domain" description="Small ribosomal subunit protein eS4 central region" evidence="8">
    <location>
        <begin position="97"/>
        <end position="170"/>
    </location>
</feature>